<keyword evidence="3" id="KW-1185">Reference proteome</keyword>
<gene>
    <name evidence="2" type="ORF">APR42_02220</name>
</gene>
<keyword evidence="1" id="KW-1133">Transmembrane helix</keyword>
<organism evidence="2 3">
    <name type="scientific">Salegentibacter mishustinae</name>
    <dbReference type="NCBI Taxonomy" id="270918"/>
    <lineage>
        <taxon>Bacteria</taxon>
        <taxon>Pseudomonadati</taxon>
        <taxon>Bacteroidota</taxon>
        <taxon>Flavobacteriia</taxon>
        <taxon>Flavobacteriales</taxon>
        <taxon>Flavobacteriaceae</taxon>
        <taxon>Salegentibacter</taxon>
    </lineage>
</organism>
<feature type="transmembrane region" description="Helical" evidence="1">
    <location>
        <begin position="42"/>
        <end position="64"/>
    </location>
</feature>
<keyword evidence="1" id="KW-0472">Membrane</keyword>
<proteinExistence type="predicted"/>
<name>A0A0Q9ZCI1_9FLAO</name>
<comment type="caution">
    <text evidence="2">The sequence shown here is derived from an EMBL/GenBank/DDBJ whole genome shotgun (WGS) entry which is preliminary data.</text>
</comment>
<dbReference type="EMBL" id="LKTP01000001">
    <property type="protein sequence ID" value="KRG30699.1"/>
    <property type="molecule type" value="Genomic_DNA"/>
</dbReference>
<dbReference type="AlphaFoldDB" id="A0A0Q9ZCI1"/>
<reference evidence="2" key="1">
    <citation type="submission" date="2015-10" db="EMBL/GenBank/DDBJ databases">
        <title>Draft genome sequence of Salegentibacter mishustinae KCTC 12263.</title>
        <authorList>
            <person name="Lin W."/>
            <person name="Zheng Q."/>
        </authorList>
    </citation>
    <scope>NUCLEOTIDE SEQUENCE [LARGE SCALE GENOMIC DNA]</scope>
    <source>
        <strain evidence="2">KCTC 12263</strain>
    </source>
</reference>
<evidence type="ECO:0000313" key="2">
    <source>
        <dbReference type="EMBL" id="KRG30699.1"/>
    </source>
</evidence>
<dbReference type="RefSeq" id="WP_057480521.1">
    <property type="nucleotide sequence ID" value="NZ_BMWR01000002.1"/>
</dbReference>
<protein>
    <submittedName>
        <fullName evidence="2">Uncharacterized protein</fullName>
    </submittedName>
</protein>
<accession>A0A0Q9ZCI1</accession>
<keyword evidence="1" id="KW-0812">Transmembrane</keyword>
<dbReference type="OrthoDB" id="1434208at2"/>
<evidence type="ECO:0000256" key="1">
    <source>
        <dbReference type="SAM" id="Phobius"/>
    </source>
</evidence>
<feature type="transmembrane region" description="Helical" evidence="1">
    <location>
        <begin position="16"/>
        <end position="36"/>
    </location>
</feature>
<evidence type="ECO:0000313" key="3">
    <source>
        <dbReference type="Proteomes" id="UP000051643"/>
    </source>
</evidence>
<sequence>MNSFETRIVKTWKPSVFLRILLIALLMGGAIVLYVFDVQEPWINTTAGIAYFAGMFGAFSLSFIKPKYLGDIEIDETRMKIDLANSKQKFLISELKEIGFKYGGYASFWKYTLYGNKNHIYFTTLSGEKYNYEITLQNKQMKEELKIFLEELSAGDSISFNKFGNPSF</sequence>
<dbReference type="Proteomes" id="UP000051643">
    <property type="component" value="Unassembled WGS sequence"/>
</dbReference>